<name>A0A9P9BWM7_9PEZI</name>
<dbReference type="GeneID" id="70182764"/>
<evidence type="ECO:0000313" key="3">
    <source>
        <dbReference type="Proteomes" id="UP000756346"/>
    </source>
</evidence>
<feature type="region of interest" description="Disordered" evidence="1">
    <location>
        <begin position="43"/>
        <end position="80"/>
    </location>
</feature>
<proteinExistence type="predicted"/>
<comment type="caution">
    <text evidence="2">The sequence shown here is derived from an EMBL/GenBank/DDBJ whole genome shotgun (WGS) entry which is preliminary data.</text>
</comment>
<keyword evidence="3" id="KW-1185">Reference proteome</keyword>
<organism evidence="2 3">
    <name type="scientific">Microdochium trichocladiopsis</name>
    <dbReference type="NCBI Taxonomy" id="1682393"/>
    <lineage>
        <taxon>Eukaryota</taxon>
        <taxon>Fungi</taxon>
        <taxon>Dikarya</taxon>
        <taxon>Ascomycota</taxon>
        <taxon>Pezizomycotina</taxon>
        <taxon>Sordariomycetes</taxon>
        <taxon>Xylariomycetidae</taxon>
        <taxon>Xylariales</taxon>
        <taxon>Microdochiaceae</taxon>
        <taxon>Microdochium</taxon>
    </lineage>
</organism>
<dbReference type="Proteomes" id="UP000756346">
    <property type="component" value="Unassembled WGS sequence"/>
</dbReference>
<dbReference type="EMBL" id="JAGTJQ010000003">
    <property type="protein sequence ID" value="KAH7035236.1"/>
    <property type="molecule type" value="Genomic_DNA"/>
</dbReference>
<evidence type="ECO:0000313" key="2">
    <source>
        <dbReference type="EMBL" id="KAH7035236.1"/>
    </source>
</evidence>
<protein>
    <submittedName>
        <fullName evidence="2">Uncharacterized protein</fullName>
    </submittedName>
</protein>
<evidence type="ECO:0000256" key="1">
    <source>
        <dbReference type="SAM" id="MobiDB-lite"/>
    </source>
</evidence>
<sequence length="80" mass="9099">MMMMTTATRPNIRRLALFSQCLASCASIICSGHLEKRERQKKGIRLVRQGTHPRTHSRRDTRHYRGVGASAAVRCSSTHY</sequence>
<gene>
    <name evidence="2" type="ORF">B0I36DRAFT_317923</name>
</gene>
<dbReference type="AlphaFoldDB" id="A0A9P9BWM7"/>
<dbReference type="RefSeq" id="XP_046015329.1">
    <property type="nucleotide sequence ID" value="XM_046153218.1"/>
</dbReference>
<accession>A0A9P9BWM7</accession>
<feature type="compositionally biased region" description="Basic residues" evidence="1">
    <location>
        <begin position="43"/>
        <end position="65"/>
    </location>
</feature>
<reference evidence="2" key="1">
    <citation type="journal article" date="2021" name="Nat. Commun.">
        <title>Genetic determinants of endophytism in the Arabidopsis root mycobiome.</title>
        <authorList>
            <person name="Mesny F."/>
            <person name="Miyauchi S."/>
            <person name="Thiergart T."/>
            <person name="Pickel B."/>
            <person name="Atanasova L."/>
            <person name="Karlsson M."/>
            <person name="Huettel B."/>
            <person name="Barry K.W."/>
            <person name="Haridas S."/>
            <person name="Chen C."/>
            <person name="Bauer D."/>
            <person name="Andreopoulos W."/>
            <person name="Pangilinan J."/>
            <person name="LaButti K."/>
            <person name="Riley R."/>
            <person name="Lipzen A."/>
            <person name="Clum A."/>
            <person name="Drula E."/>
            <person name="Henrissat B."/>
            <person name="Kohler A."/>
            <person name="Grigoriev I.V."/>
            <person name="Martin F.M."/>
            <person name="Hacquard S."/>
        </authorList>
    </citation>
    <scope>NUCLEOTIDE SEQUENCE</scope>
    <source>
        <strain evidence="2">MPI-CAGE-CH-0230</strain>
    </source>
</reference>